<dbReference type="InterPro" id="IPR013083">
    <property type="entry name" value="Znf_RING/FYVE/PHD"/>
</dbReference>
<evidence type="ECO:0000256" key="13">
    <source>
        <dbReference type="SAM" id="MobiDB-lite"/>
    </source>
</evidence>
<keyword evidence="4" id="KW-0479">Metal-binding</keyword>
<dbReference type="PROSITE" id="PS50089">
    <property type="entry name" value="ZF_RING_2"/>
    <property type="match status" value="1"/>
</dbReference>
<evidence type="ECO:0000256" key="2">
    <source>
        <dbReference type="ARBA" id="ARBA00022574"/>
    </source>
</evidence>
<feature type="repeat" description="WD" evidence="12">
    <location>
        <begin position="613"/>
        <end position="655"/>
    </location>
</feature>
<evidence type="ECO:0000256" key="1">
    <source>
        <dbReference type="ARBA" id="ARBA00004123"/>
    </source>
</evidence>
<dbReference type="GO" id="GO:0043161">
    <property type="term" value="P:proteasome-mediated ubiquitin-dependent protein catabolic process"/>
    <property type="evidence" value="ECO:0007669"/>
    <property type="project" value="TreeGrafter"/>
</dbReference>
<evidence type="ECO:0000313" key="15">
    <source>
        <dbReference type="EMBL" id="EFA79727.1"/>
    </source>
</evidence>
<dbReference type="InterPro" id="IPR019775">
    <property type="entry name" value="WD40_repeat_CS"/>
</dbReference>
<gene>
    <name evidence="15" type="ORF">PPL_07418</name>
</gene>
<dbReference type="Gene3D" id="2.130.10.10">
    <property type="entry name" value="YVTN repeat-like/Quinoprotein amine dehydrogenase"/>
    <property type="match status" value="1"/>
</dbReference>
<dbReference type="InterPro" id="IPR001841">
    <property type="entry name" value="Znf_RING"/>
</dbReference>
<dbReference type="Pfam" id="PF13923">
    <property type="entry name" value="zf-C3HC4_2"/>
    <property type="match status" value="1"/>
</dbReference>
<dbReference type="PROSITE" id="PS50082">
    <property type="entry name" value="WD_REPEATS_2"/>
    <property type="match status" value="2"/>
</dbReference>
<name>D3BFW7_HETP5</name>
<protein>
    <recommendedName>
        <fullName evidence="14">RING-type domain-containing protein</fullName>
    </recommendedName>
</protein>
<feature type="repeat" description="WD" evidence="12">
    <location>
        <begin position="699"/>
        <end position="739"/>
    </location>
</feature>
<evidence type="ECO:0000256" key="10">
    <source>
        <dbReference type="ARBA" id="ARBA00023242"/>
    </source>
</evidence>
<dbReference type="FunCoup" id="D3BFW7">
    <property type="interactions" value="86"/>
</dbReference>
<feature type="region of interest" description="Disordered" evidence="13">
    <location>
        <begin position="388"/>
        <end position="454"/>
    </location>
</feature>
<keyword evidence="2 12" id="KW-0853">WD repeat</keyword>
<evidence type="ECO:0000259" key="14">
    <source>
        <dbReference type="PROSITE" id="PS50089"/>
    </source>
</evidence>
<dbReference type="PANTHER" id="PTHR44080">
    <property type="entry name" value="E3 UBIQUITIN-PROTEIN LIGASE COP1"/>
    <property type="match status" value="1"/>
</dbReference>
<dbReference type="Proteomes" id="UP000001396">
    <property type="component" value="Unassembled WGS sequence"/>
</dbReference>
<keyword evidence="8" id="KW-0862">Zinc</keyword>
<feature type="region of interest" description="Disordered" evidence="13">
    <location>
        <begin position="1"/>
        <end position="133"/>
    </location>
</feature>
<reference evidence="15 16" key="1">
    <citation type="journal article" date="2011" name="Genome Res.">
        <title>Phylogeny-wide analysis of social amoeba genomes highlights ancient origins for complex intercellular communication.</title>
        <authorList>
            <person name="Heidel A.J."/>
            <person name="Lawal H.M."/>
            <person name="Felder M."/>
            <person name="Schilde C."/>
            <person name="Helps N.R."/>
            <person name="Tunggal B."/>
            <person name="Rivero F."/>
            <person name="John U."/>
            <person name="Schleicher M."/>
            <person name="Eichinger L."/>
            <person name="Platzer M."/>
            <person name="Noegel A.A."/>
            <person name="Schaap P."/>
            <person name="Gloeckner G."/>
        </authorList>
    </citation>
    <scope>NUCLEOTIDE SEQUENCE [LARGE SCALE GENOMIC DNA]</scope>
    <source>
        <strain evidence="16">ATCC 26659 / Pp 5 / PN500</strain>
    </source>
</reference>
<dbReference type="InterPro" id="IPR015943">
    <property type="entry name" value="WD40/YVTN_repeat-like_dom_sf"/>
</dbReference>
<evidence type="ECO:0000256" key="12">
    <source>
        <dbReference type="PROSITE-ProRule" id="PRU00221"/>
    </source>
</evidence>
<dbReference type="Pfam" id="PF23760">
    <property type="entry name" value="Beta-prop_DCAF12"/>
    <property type="match status" value="1"/>
</dbReference>
<sequence length="829" mass="90504">MDIPVVSTATTSVSSGVTSNGHHSLSLSSSSVTTSSTPSSSSTNNNTAGSSGSMSNSSNSNSNSNISSNNNTTATTATISSSNGGNSNGNGNGSGSSGVGTDSEQQDEQLKNNSNSNSNNNNNNGSGSSSKAKKITISSYASSNQHSTTTPMNAQKQLEDTLSCPICLDIIKEPFITKCGHSFCYQCILVQLSKQSSCPLCMHFLSRDQIFPNFALNKFVETMSQTSHLVSTPPVKQLQHTLLSTESISINDINSMVAALLEKKKLIELQDQQVELDILLDFLVKTKSQKMEAYRLLKKQISLLDHDIDSIECQQKDSSTISSSISSSSNNINNNNNNNNSSNSNNNNNNNSNSSFNNNNNNSNSNNNNNNENESILNNVNISDVSKEHLKEGSVSSSINNGSNDSLSSSTTSTTTTTTTTTSSSSSDKSGSSSSSSSSKKDKPNTMLNKKRKIDTHLDDLQSCYFSAYDQEPEPPLESNTESNQPKKLGKGLLSFSRNLSKFTRYNDFRVITTLKYGDLNNTSSIVSSIEFDKDDEFFATAGVTKKIKVFEYAQLNIRDHVDIHVPIKEMTCRSKISCLSWNTYIKSQIASSDYEGIITLWDVNTGQDVMSMEEHEKRVWSVDFSRTDPTQLASGSDDTRVKLWSTTSKRAITTIESKANICCVKFNPSSSHLIAFGSADHHIHYYDLRHPKEPLSIFKGHRKAVSYVKFMNREEIISASTDSTLKLWNVNQNECVRTYVGHANEKNFVGLTVSGDYICCGSENNGVYTYYKTLSKPIVTHRFGANSGSGEETDDDGSQFVSSVCWKKDSNILLAANSQGNIKVLELY</sequence>
<dbReference type="PANTHER" id="PTHR44080:SF1">
    <property type="entry name" value="E3 UBIQUITIN-PROTEIN LIGASE COP1"/>
    <property type="match status" value="1"/>
</dbReference>
<dbReference type="PROSITE" id="PS00678">
    <property type="entry name" value="WD_REPEATS_1"/>
    <property type="match status" value="1"/>
</dbReference>
<dbReference type="SUPFAM" id="SSF50978">
    <property type="entry name" value="WD40 repeat-like"/>
    <property type="match status" value="1"/>
</dbReference>
<dbReference type="SMART" id="SM00184">
    <property type="entry name" value="RING"/>
    <property type="match status" value="1"/>
</dbReference>
<dbReference type="FunFam" id="2.130.10.10:FF:000090">
    <property type="entry name" value="E3 ubiquitin-protein ligase RFWD2 isoform X1"/>
    <property type="match status" value="1"/>
</dbReference>
<feature type="compositionally biased region" description="Gly residues" evidence="13">
    <location>
        <begin position="86"/>
        <end position="98"/>
    </location>
</feature>
<feature type="domain" description="RING-type" evidence="14">
    <location>
        <begin position="164"/>
        <end position="201"/>
    </location>
</feature>
<evidence type="ECO:0000256" key="8">
    <source>
        <dbReference type="ARBA" id="ARBA00022833"/>
    </source>
</evidence>
<keyword evidence="7" id="KW-0833">Ubl conjugation pathway</keyword>
<dbReference type="InParanoid" id="D3BFW7"/>
<feature type="compositionally biased region" description="Low complexity" evidence="13">
    <location>
        <begin position="393"/>
        <end position="438"/>
    </location>
</feature>
<evidence type="ECO:0000256" key="11">
    <source>
        <dbReference type="PROSITE-ProRule" id="PRU00175"/>
    </source>
</evidence>
<keyword evidence="9" id="KW-0175">Coiled coil</keyword>
<dbReference type="GO" id="GO:0005634">
    <property type="term" value="C:nucleus"/>
    <property type="evidence" value="ECO:0007669"/>
    <property type="project" value="UniProtKB-SubCell"/>
</dbReference>
<dbReference type="Pfam" id="PF00400">
    <property type="entry name" value="WD40"/>
    <property type="match status" value="1"/>
</dbReference>
<feature type="compositionally biased region" description="Low complexity" evidence="13">
    <location>
        <begin position="1"/>
        <end position="85"/>
    </location>
</feature>
<keyword evidence="5" id="KW-0677">Repeat</keyword>
<evidence type="ECO:0000256" key="9">
    <source>
        <dbReference type="ARBA" id="ARBA00023054"/>
    </source>
</evidence>
<comment type="subcellular location">
    <subcellularLocation>
        <location evidence="1">Nucleus</location>
    </subcellularLocation>
</comment>
<dbReference type="EMBL" id="ADBJ01000032">
    <property type="protein sequence ID" value="EFA79727.1"/>
    <property type="molecule type" value="Genomic_DNA"/>
</dbReference>
<organism evidence="15 16">
    <name type="scientific">Heterostelium pallidum (strain ATCC 26659 / Pp 5 / PN500)</name>
    <name type="common">Cellular slime mold</name>
    <name type="synonym">Polysphondylium pallidum</name>
    <dbReference type="NCBI Taxonomy" id="670386"/>
    <lineage>
        <taxon>Eukaryota</taxon>
        <taxon>Amoebozoa</taxon>
        <taxon>Evosea</taxon>
        <taxon>Eumycetozoa</taxon>
        <taxon>Dictyostelia</taxon>
        <taxon>Acytosteliales</taxon>
        <taxon>Acytosteliaceae</taxon>
        <taxon>Heterostelium</taxon>
    </lineage>
</organism>
<evidence type="ECO:0000256" key="5">
    <source>
        <dbReference type="ARBA" id="ARBA00022737"/>
    </source>
</evidence>
<dbReference type="STRING" id="670386.D3BFW7"/>
<comment type="caution">
    <text evidence="15">The sequence shown here is derived from an EMBL/GenBank/DDBJ whole genome shotgun (WGS) entry which is preliminary data.</text>
</comment>
<evidence type="ECO:0000256" key="6">
    <source>
        <dbReference type="ARBA" id="ARBA00022771"/>
    </source>
</evidence>
<dbReference type="InterPro" id="IPR017907">
    <property type="entry name" value="Znf_RING_CS"/>
</dbReference>
<accession>D3BFW7</accession>
<dbReference type="GO" id="GO:0008270">
    <property type="term" value="F:zinc ion binding"/>
    <property type="evidence" value="ECO:0007669"/>
    <property type="project" value="UniProtKB-KW"/>
</dbReference>
<dbReference type="AlphaFoldDB" id="D3BFW7"/>
<dbReference type="GeneID" id="31362899"/>
<keyword evidence="3" id="KW-0808">Transferase</keyword>
<keyword evidence="6 11" id="KW-0863">Zinc-finger</keyword>
<evidence type="ECO:0000256" key="3">
    <source>
        <dbReference type="ARBA" id="ARBA00022679"/>
    </source>
</evidence>
<evidence type="ECO:0000256" key="7">
    <source>
        <dbReference type="ARBA" id="ARBA00022786"/>
    </source>
</evidence>
<dbReference type="InterPro" id="IPR001680">
    <property type="entry name" value="WD40_rpt"/>
</dbReference>
<keyword evidence="10" id="KW-0539">Nucleus</keyword>
<dbReference type="SUPFAM" id="SSF57850">
    <property type="entry name" value="RING/U-box"/>
    <property type="match status" value="1"/>
</dbReference>
<dbReference type="Gene3D" id="3.30.40.10">
    <property type="entry name" value="Zinc/RING finger domain, C3HC4 (zinc finger)"/>
    <property type="match status" value="1"/>
</dbReference>
<feature type="compositionally biased region" description="Low complexity" evidence="13">
    <location>
        <begin position="112"/>
        <end position="130"/>
    </location>
</feature>
<dbReference type="InterPro" id="IPR056151">
    <property type="entry name" value="Beta-prop_DCAF12"/>
</dbReference>
<dbReference type="PROSITE" id="PS50294">
    <property type="entry name" value="WD_REPEATS_REGION"/>
    <property type="match status" value="2"/>
</dbReference>
<dbReference type="SMART" id="SM00320">
    <property type="entry name" value="WD40"/>
    <property type="match status" value="7"/>
</dbReference>
<keyword evidence="16" id="KW-1185">Reference proteome</keyword>
<dbReference type="InterPro" id="IPR036322">
    <property type="entry name" value="WD40_repeat_dom_sf"/>
</dbReference>
<evidence type="ECO:0000256" key="4">
    <source>
        <dbReference type="ARBA" id="ARBA00022723"/>
    </source>
</evidence>
<dbReference type="RefSeq" id="XP_020431848.1">
    <property type="nucleotide sequence ID" value="XM_020578253.1"/>
</dbReference>
<dbReference type="PROSITE" id="PS00518">
    <property type="entry name" value="ZF_RING_1"/>
    <property type="match status" value="1"/>
</dbReference>
<evidence type="ECO:0000313" key="16">
    <source>
        <dbReference type="Proteomes" id="UP000001396"/>
    </source>
</evidence>
<feature type="region of interest" description="Disordered" evidence="13">
    <location>
        <begin position="319"/>
        <end position="375"/>
    </location>
</feature>
<dbReference type="InterPro" id="IPR042755">
    <property type="entry name" value="COP1"/>
</dbReference>
<dbReference type="CDD" id="cd16504">
    <property type="entry name" value="RING-HC_COP1"/>
    <property type="match status" value="1"/>
</dbReference>
<dbReference type="OMA" id="GDYICCG"/>
<proteinExistence type="predicted"/>
<dbReference type="GO" id="GO:0061630">
    <property type="term" value="F:ubiquitin protein ligase activity"/>
    <property type="evidence" value="ECO:0007669"/>
    <property type="project" value="InterPro"/>
</dbReference>